<dbReference type="GO" id="GO:0000045">
    <property type="term" value="P:autophagosome assembly"/>
    <property type="evidence" value="ECO:0007669"/>
    <property type="project" value="TreeGrafter"/>
</dbReference>
<name>A0AAD5FWR6_9ASCO</name>
<gene>
    <name evidence="9" type="ORF">KGF57_004794</name>
</gene>
<feature type="transmembrane region" description="Helical" evidence="8">
    <location>
        <begin position="85"/>
        <end position="103"/>
    </location>
</feature>
<keyword evidence="10" id="KW-1185">Reference proteome</keyword>
<keyword evidence="5" id="KW-0256">Endoplasmic reticulum</keyword>
<evidence type="ECO:0000256" key="5">
    <source>
        <dbReference type="ARBA" id="ARBA00022824"/>
    </source>
</evidence>
<comment type="caution">
    <text evidence="9">The sequence shown here is derived from an EMBL/GenBank/DDBJ whole genome shotgun (WGS) entry which is preliminary data.</text>
</comment>
<evidence type="ECO:0000313" key="10">
    <source>
        <dbReference type="Proteomes" id="UP001204833"/>
    </source>
</evidence>
<sequence>MTQPKKFYSQLSINTNKQKLQYIQDVASLVLGVVAGITTLESLNGFLFFFGGLSLTNAAFYLLCGQGNIEKFFQNPLQEIFVEGLAGNLPGYIMMWCLIYALVKSSS</sequence>
<accession>A0AAD5FWR6</accession>
<keyword evidence="4 8" id="KW-0812">Transmembrane</keyword>
<dbReference type="GO" id="GO:0034975">
    <property type="term" value="P:protein folding in endoplasmic reticulum"/>
    <property type="evidence" value="ECO:0007669"/>
    <property type="project" value="TreeGrafter"/>
</dbReference>
<reference evidence="9 10" key="1">
    <citation type="journal article" date="2022" name="DNA Res.">
        <title>Genome analysis of five recently described species of the CUG-Ser clade uncovers Candida theae as a new hybrid lineage with pathogenic potential in the Candida parapsilosis species complex.</title>
        <authorList>
            <person name="Mixao V."/>
            <person name="Del Olmo V."/>
            <person name="Hegedusova E."/>
            <person name="Saus E."/>
            <person name="Pryszcz L."/>
            <person name="Cillingova A."/>
            <person name="Nosek J."/>
            <person name="Gabaldon T."/>
        </authorList>
    </citation>
    <scope>NUCLEOTIDE SEQUENCE [LARGE SCALE GENOMIC DNA]</scope>
    <source>
        <strain evidence="9 10">CBS 12239</strain>
    </source>
</reference>
<dbReference type="AlphaFoldDB" id="A0AAD5FWR6"/>
<comment type="subcellular location">
    <subcellularLocation>
        <location evidence="1">Endoplasmic reticulum membrane</location>
        <topology evidence="1">Multi-pass membrane protein</topology>
    </subcellularLocation>
</comment>
<keyword evidence="6 8" id="KW-1133">Transmembrane helix</keyword>
<dbReference type="GO" id="GO:0072546">
    <property type="term" value="C:EMC complex"/>
    <property type="evidence" value="ECO:0007669"/>
    <property type="project" value="InterPro"/>
</dbReference>
<dbReference type="InterPro" id="IPR008504">
    <property type="entry name" value="Emc6"/>
</dbReference>
<comment type="similarity">
    <text evidence="2">Belongs to the EMC6 family.</text>
</comment>
<dbReference type="Pfam" id="PF07019">
    <property type="entry name" value="EMC6"/>
    <property type="match status" value="1"/>
</dbReference>
<evidence type="ECO:0000256" key="8">
    <source>
        <dbReference type="SAM" id="Phobius"/>
    </source>
</evidence>
<evidence type="ECO:0000256" key="3">
    <source>
        <dbReference type="ARBA" id="ARBA00020827"/>
    </source>
</evidence>
<evidence type="ECO:0000256" key="4">
    <source>
        <dbReference type="ARBA" id="ARBA00022692"/>
    </source>
</evidence>
<dbReference type="PANTHER" id="PTHR20994">
    <property type="entry name" value="ER MEMBRANE PROTEIN COMPLEX SUBUNIT 6"/>
    <property type="match status" value="1"/>
</dbReference>
<evidence type="ECO:0000256" key="7">
    <source>
        <dbReference type="ARBA" id="ARBA00023136"/>
    </source>
</evidence>
<dbReference type="RefSeq" id="XP_051606706.1">
    <property type="nucleotide sequence ID" value="XM_051754341.1"/>
</dbReference>
<dbReference type="PANTHER" id="PTHR20994:SF0">
    <property type="entry name" value="ER MEMBRANE PROTEIN COMPLEX SUBUNIT 6"/>
    <property type="match status" value="1"/>
</dbReference>
<dbReference type="EMBL" id="JAIHNG010000164">
    <property type="protein sequence ID" value="KAI5949196.1"/>
    <property type="molecule type" value="Genomic_DNA"/>
</dbReference>
<proteinExistence type="inferred from homology"/>
<evidence type="ECO:0000256" key="6">
    <source>
        <dbReference type="ARBA" id="ARBA00022989"/>
    </source>
</evidence>
<organism evidence="9 10">
    <name type="scientific">Candida theae</name>
    <dbReference type="NCBI Taxonomy" id="1198502"/>
    <lineage>
        <taxon>Eukaryota</taxon>
        <taxon>Fungi</taxon>
        <taxon>Dikarya</taxon>
        <taxon>Ascomycota</taxon>
        <taxon>Saccharomycotina</taxon>
        <taxon>Pichiomycetes</taxon>
        <taxon>Debaryomycetaceae</taxon>
        <taxon>Candida/Lodderomyces clade</taxon>
        <taxon>Candida</taxon>
    </lineage>
</organism>
<evidence type="ECO:0000256" key="2">
    <source>
        <dbReference type="ARBA" id="ARBA00009436"/>
    </source>
</evidence>
<dbReference type="GeneID" id="76152838"/>
<evidence type="ECO:0000313" key="9">
    <source>
        <dbReference type="EMBL" id="KAI5949196.1"/>
    </source>
</evidence>
<keyword evidence="7 8" id="KW-0472">Membrane</keyword>
<dbReference type="InterPro" id="IPR029008">
    <property type="entry name" value="EMC6-like"/>
</dbReference>
<protein>
    <recommendedName>
        <fullName evidence="3">ER membrane protein complex subunit 6</fullName>
    </recommendedName>
</protein>
<evidence type="ECO:0000256" key="1">
    <source>
        <dbReference type="ARBA" id="ARBA00004477"/>
    </source>
</evidence>
<dbReference type="Proteomes" id="UP001204833">
    <property type="component" value="Unassembled WGS sequence"/>
</dbReference>
<feature type="transmembrane region" description="Helical" evidence="8">
    <location>
        <begin position="46"/>
        <end position="64"/>
    </location>
</feature>